<evidence type="ECO:0000259" key="11">
    <source>
        <dbReference type="Pfam" id="PF07992"/>
    </source>
</evidence>
<dbReference type="GO" id="GO:0033543">
    <property type="term" value="P:fatty acid beta-oxidation, unsaturated, even number, reductase/isomerase pathway"/>
    <property type="evidence" value="ECO:0007669"/>
    <property type="project" value="TreeGrafter"/>
</dbReference>
<dbReference type="SUPFAM" id="SSF51395">
    <property type="entry name" value="FMN-linked oxidoreductases"/>
    <property type="match status" value="1"/>
</dbReference>
<dbReference type="SUPFAM" id="SSF51971">
    <property type="entry name" value="Nucleotide-binding domain"/>
    <property type="match status" value="1"/>
</dbReference>
<keyword evidence="9" id="KW-0411">Iron-sulfur</keyword>
<evidence type="ECO:0000256" key="7">
    <source>
        <dbReference type="ARBA" id="ARBA00023002"/>
    </source>
</evidence>
<dbReference type="Gene3D" id="3.20.20.70">
    <property type="entry name" value="Aldolase class I"/>
    <property type="match status" value="1"/>
</dbReference>
<reference evidence="12 13" key="1">
    <citation type="submission" date="2018-07" db="EMBL/GenBank/DDBJ databases">
        <title>Pseudomonas laoshanensis sp. nov., isolated from soil.</title>
        <authorList>
            <person name="Sun J."/>
            <person name="Yu L."/>
            <person name="Wang M."/>
            <person name="Zhang C."/>
        </authorList>
    </citation>
    <scope>NUCLEOTIDE SEQUENCE [LARGE SCALE GENOMIC DNA]</scope>
    <source>
        <strain evidence="12 13">Y22</strain>
    </source>
</reference>
<dbReference type="PANTHER" id="PTHR42917">
    <property type="entry name" value="2,4-DIENOYL-COA REDUCTASE"/>
    <property type="match status" value="1"/>
</dbReference>
<evidence type="ECO:0000259" key="10">
    <source>
        <dbReference type="Pfam" id="PF00724"/>
    </source>
</evidence>
<name>A0A7V7GS78_9GAMM</name>
<dbReference type="InterPro" id="IPR051793">
    <property type="entry name" value="NADH:flavin_oxidoreductase"/>
</dbReference>
<evidence type="ECO:0000256" key="6">
    <source>
        <dbReference type="ARBA" id="ARBA00022723"/>
    </source>
</evidence>
<dbReference type="Gene3D" id="3.40.50.720">
    <property type="entry name" value="NAD(P)-binding Rossmann-like Domain"/>
    <property type="match status" value="1"/>
</dbReference>
<dbReference type="FunFam" id="3.20.20.70:FF:000082">
    <property type="entry name" value="NADPH-dependent 2,4-dienoyl-CoA reductase"/>
    <property type="match status" value="1"/>
</dbReference>
<dbReference type="InterPro" id="IPR023753">
    <property type="entry name" value="FAD/NAD-binding_dom"/>
</dbReference>
<keyword evidence="4" id="KW-0285">Flavoprotein</keyword>
<comment type="caution">
    <text evidence="12">The sequence shown here is derived from an EMBL/GenBank/DDBJ whole genome shotgun (WGS) entry which is preliminary data.</text>
</comment>
<evidence type="ECO:0000313" key="13">
    <source>
        <dbReference type="Proteomes" id="UP000463138"/>
    </source>
</evidence>
<evidence type="ECO:0000256" key="8">
    <source>
        <dbReference type="ARBA" id="ARBA00023004"/>
    </source>
</evidence>
<proteinExistence type="inferred from homology"/>
<comment type="cofactor">
    <cofactor evidence="2">
        <name>[4Fe-4S] cluster</name>
        <dbReference type="ChEBI" id="CHEBI:49883"/>
    </cofactor>
</comment>
<dbReference type="GO" id="GO:0008670">
    <property type="term" value="F:2,4-dienoyl-CoA reductase (NADPH) activity"/>
    <property type="evidence" value="ECO:0007669"/>
    <property type="project" value="TreeGrafter"/>
</dbReference>
<dbReference type="EMBL" id="QOVF01000004">
    <property type="protein sequence ID" value="KAA0693477.1"/>
    <property type="molecule type" value="Genomic_DNA"/>
</dbReference>
<evidence type="ECO:0000256" key="3">
    <source>
        <dbReference type="ARBA" id="ARBA00011048"/>
    </source>
</evidence>
<dbReference type="Proteomes" id="UP000463138">
    <property type="component" value="Unassembled WGS sequence"/>
</dbReference>
<dbReference type="SUPFAM" id="SSF51905">
    <property type="entry name" value="FAD/NAD(P)-binding domain"/>
    <property type="match status" value="1"/>
</dbReference>
<dbReference type="Pfam" id="PF00724">
    <property type="entry name" value="Oxidored_FMN"/>
    <property type="match status" value="1"/>
</dbReference>
<sequence length="677" mass="72807">MSETSLYPHLLAPLDLGFTTLRNRTLMGSMHTGLEERPHGFERMAAYFAERARGGVGLIVTGGIGPNEEGSVAAGAAKMTTAEEAEHHKVVTRAVHEAGGKICMQILHAGRYAYSPKQVSASAVKAPINPFTPKELDEDGIEKQINDFVTCSQLAQSAGYDGVEIMGSEGYFINQFLVSHVNKRTDRWGGSYENRMRLPVEIVRRVREGVGRNFIIIYRLSMLDLIEGGSTWDEVVMLAKAIENAGATIINTGIGWHEARIPTIATKVPRAAFTKVTAKLKGEVSIPLVTTNRINTPEVAEQVLAEGDADMVSMARPFLADADFVNKAAAGKADEINTCIGCNQACLDHTFGGKLTSCLVNPRACHETELNYIPTAAVKKIAVVGAGPAGLAASTVAAQRGHEVTLFDSAAEIGGQFNIAKQVPGKEEFFETLRYFGKMIDKYGVKLVLNKRVEAADLTEFDEVILATGIKPRTPDIPGIDHPKVVSYIDTILNHKPLGNKVAVMGAGGIGFDVSEYITHQGGNPSLDTQLFWKEWGIDLNIEARGGIAGITPQSHPPAREVYLLQRKTSKVGDGLGKTTGWIHRTGLKNKQVQMLNSVQYLKVDDAGLHIQIGEGEPQVLAVDNIVICAGQEPLRELQAGLEAAGKTLHLIGGADVAAELDAKRAIDQGSRLAAAI</sequence>
<evidence type="ECO:0000256" key="1">
    <source>
        <dbReference type="ARBA" id="ARBA00001917"/>
    </source>
</evidence>
<keyword evidence="8" id="KW-0408">Iron</keyword>
<dbReference type="PRINTS" id="PR00411">
    <property type="entry name" value="PNDRDTASEI"/>
</dbReference>
<comment type="cofactor">
    <cofactor evidence="1">
        <name>FMN</name>
        <dbReference type="ChEBI" id="CHEBI:58210"/>
    </cofactor>
</comment>
<feature type="domain" description="FAD/NAD(P)-binding" evidence="11">
    <location>
        <begin position="380"/>
        <end position="644"/>
    </location>
</feature>
<dbReference type="GO" id="GO:0051536">
    <property type="term" value="F:iron-sulfur cluster binding"/>
    <property type="evidence" value="ECO:0007669"/>
    <property type="project" value="UniProtKB-KW"/>
</dbReference>
<dbReference type="Gene3D" id="3.50.50.60">
    <property type="entry name" value="FAD/NAD(P)-binding domain"/>
    <property type="match status" value="1"/>
</dbReference>
<protein>
    <submittedName>
        <fullName evidence="12">NADPH-dependent 2,4-dienoyl-CoA reductase</fullName>
    </submittedName>
</protein>
<dbReference type="PANTHER" id="PTHR42917:SF2">
    <property type="entry name" value="2,4-DIENOYL-COA REDUCTASE [(2E)-ENOYL-COA-PRODUCING]"/>
    <property type="match status" value="1"/>
</dbReference>
<dbReference type="CDD" id="cd02930">
    <property type="entry name" value="DCR_FMN"/>
    <property type="match status" value="1"/>
</dbReference>
<dbReference type="RefSeq" id="WP_149333232.1">
    <property type="nucleotide sequence ID" value="NZ_QOVF01000004.1"/>
</dbReference>
<evidence type="ECO:0000256" key="2">
    <source>
        <dbReference type="ARBA" id="ARBA00001966"/>
    </source>
</evidence>
<dbReference type="InterPro" id="IPR001155">
    <property type="entry name" value="OxRdtase_FMN_N"/>
</dbReference>
<dbReference type="GO" id="GO:0010181">
    <property type="term" value="F:FMN binding"/>
    <property type="evidence" value="ECO:0007669"/>
    <property type="project" value="InterPro"/>
</dbReference>
<evidence type="ECO:0000256" key="4">
    <source>
        <dbReference type="ARBA" id="ARBA00022630"/>
    </source>
</evidence>
<gene>
    <name evidence="12" type="ORF">DT594_13885</name>
</gene>
<feature type="domain" description="NADH:flavin oxidoreductase/NADH oxidase N-terminal" evidence="10">
    <location>
        <begin position="10"/>
        <end position="334"/>
    </location>
</feature>
<keyword evidence="13" id="KW-1185">Reference proteome</keyword>
<dbReference type="GO" id="GO:0046872">
    <property type="term" value="F:metal ion binding"/>
    <property type="evidence" value="ECO:0007669"/>
    <property type="project" value="UniProtKB-KW"/>
</dbReference>
<comment type="similarity">
    <text evidence="3">In the N-terminal section; belongs to the NADH:flavin oxidoreductase/NADH oxidase family.</text>
</comment>
<keyword evidence="5" id="KW-0288">FMN</keyword>
<accession>A0A7V7GS78</accession>
<dbReference type="InterPro" id="IPR013785">
    <property type="entry name" value="Aldolase_TIM"/>
</dbReference>
<dbReference type="Pfam" id="PF07992">
    <property type="entry name" value="Pyr_redox_2"/>
    <property type="match status" value="1"/>
</dbReference>
<keyword evidence="7" id="KW-0560">Oxidoreductase</keyword>
<dbReference type="FunFam" id="3.50.50.60:FF:000113">
    <property type="entry name" value="NADPH-dependent 2,4-dienoyl-CoA reductase"/>
    <property type="match status" value="1"/>
</dbReference>
<keyword evidence="6" id="KW-0479">Metal-binding</keyword>
<organism evidence="12 13">
    <name type="scientific">Halopseudomonas laoshanensis</name>
    <dbReference type="NCBI Taxonomy" id="2268758"/>
    <lineage>
        <taxon>Bacteria</taxon>
        <taxon>Pseudomonadati</taxon>
        <taxon>Pseudomonadota</taxon>
        <taxon>Gammaproteobacteria</taxon>
        <taxon>Pseudomonadales</taxon>
        <taxon>Pseudomonadaceae</taxon>
        <taxon>Halopseudomonas</taxon>
    </lineage>
</organism>
<dbReference type="InterPro" id="IPR036188">
    <property type="entry name" value="FAD/NAD-bd_sf"/>
</dbReference>
<dbReference type="PRINTS" id="PR00368">
    <property type="entry name" value="FADPNR"/>
</dbReference>
<dbReference type="OrthoDB" id="8523426at2"/>
<evidence type="ECO:0000256" key="5">
    <source>
        <dbReference type="ARBA" id="ARBA00022643"/>
    </source>
</evidence>
<evidence type="ECO:0000256" key="9">
    <source>
        <dbReference type="ARBA" id="ARBA00023014"/>
    </source>
</evidence>
<evidence type="ECO:0000313" key="12">
    <source>
        <dbReference type="EMBL" id="KAA0693477.1"/>
    </source>
</evidence>
<dbReference type="AlphaFoldDB" id="A0A7V7GS78"/>